<dbReference type="PANTHER" id="PTHR19432">
    <property type="entry name" value="SUGAR TRANSPORTER"/>
    <property type="match status" value="1"/>
</dbReference>
<evidence type="ECO:0000256" key="5">
    <source>
        <dbReference type="ARBA" id="ARBA00023136"/>
    </source>
</evidence>
<evidence type="ECO:0000313" key="8">
    <source>
        <dbReference type="EMBL" id="HER96643.1"/>
    </source>
</evidence>
<dbReference type="AlphaFoldDB" id="A0A7V2B1M9"/>
<keyword evidence="2" id="KW-0813">Transport</keyword>
<dbReference type="PANTHER" id="PTHR19432:SF35">
    <property type="entry name" value="SOLUTE CARRIER FAMILY 45 MEMBER 3 ISOFORM X1"/>
    <property type="match status" value="1"/>
</dbReference>
<keyword evidence="5 6" id="KW-0472">Membrane</keyword>
<name>A0A7V2B1M9_RHOMR</name>
<dbReference type="EMBL" id="DSGB01000006">
    <property type="protein sequence ID" value="HER96643.1"/>
    <property type="molecule type" value="Genomic_DNA"/>
</dbReference>
<dbReference type="InterPro" id="IPR020846">
    <property type="entry name" value="MFS_dom"/>
</dbReference>
<dbReference type="Gene3D" id="1.20.1250.20">
    <property type="entry name" value="MFS general substrate transporter like domains"/>
    <property type="match status" value="1"/>
</dbReference>
<organism evidence="8">
    <name type="scientific">Rhodothermus marinus</name>
    <name type="common">Rhodothermus obamensis</name>
    <dbReference type="NCBI Taxonomy" id="29549"/>
    <lineage>
        <taxon>Bacteria</taxon>
        <taxon>Pseudomonadati</taxon>
        <taxon>Rhodothermota</taxon>
        <taxon>Rhodothermia</taxon>
        <taxon>Rhodothermales</taxon>
        <taxon>Rhodothermaceae</taxon>
        <taxon>Rhodothermus</taxon>
    </lineage>
</organism>
<dbReference type="Pfam" id="PF07690">
    <property type="entry name" value="MFS_1"/>
    <property type="match status" value="1"/>
</dbReference>
<proteinExistence type="predicted"/>
<feature type="transmembrane region" description="Helical" evidence="6">
    <location>
        <begin position="229"/>
        <end position="249"/>
    </location>
</feature>
<feature type="domain" description="Major facilitator superfamily (MFS) profile" evidence="7">
    <location>
        <begin position="1"/>
        <end position="421"/>
    </location>
</feature>
<comment type="subcellular location">
    <subcellularLocation>
        <location evidence="1">Membrane</location>
        <topology evidence="1">Multi-pass membrane protein</topology>
    </subcellularLocation>
</comment>
<feature type="transmembrane region" description="Helical" evidence="6">
    <location>
        <begin position="330"/>
        <end position="351"/>
    </location>
</feature>
<feature type="transmembrane region" description="Helical" evidence="6">
    <location>
        <begin position="363"/>
        <end position="390"/>
    </location>
</feature>
<feature type="transmembrane region" description="Helical" evidence="6">
    <location>
        <begin position="170"/>
        <end position="188"/>
    </location>
</feature>
<evidence type="ECO:0000259" key="7">
    <source>
        <dbReference type="PROSITE" id="PS50850"/>
    </source>
</evidence>
<evidence type="ECO:0000256" key="2">
    <source>
        <dbReference type="ARBA" id="ARBA00022448"/>
    </source>
</evidence>
<dbReference type="InterPro" id="IPR011701">
    <property type="entry name" value="MFS"/>
</dbReference>
<dbReference type="GO" id="GO:0016020">
    <property type="term" value="C:membrane"/>
    <property type="evidence" value="ECO:0007669"/>
    <property type="project" value="UniProtKB-SubCell"/>
</dbReference>
<evidence type="ECO:0000256" key="3">
    <source>
        <dbReference type="ARBA" id="ARBA00022692"/>
    </source>
</evidence>
<feature type="transmembrane region" description="Helical" evidence="6">
    <location>
        <begin position="275"/>
        <end position="294"/>
    </location>
</feature>
<feature type="transmembrane region" description="Helical" evidence="6">
    <location>
        <begin position="35"/>
        <end position="55"/>
    </location>
</feature>
<keyword evidence="4 6" id="KW-1133">Transmembrane helix</keyword>
<reference evidence="8" key="1">
    <citation type="journal article" date="2020" name="mSystems">
        <title>Genome- and Community-Level Interaction Insights into Carbon Utilization and Element Cycling Functions of Hydrothermarchaeota in Hydrothermal Sediment.</title>
        <authorList>
            <person name="Zhou Z."/>
            <person name="Liu Y."/>
            <person name="Xu W."/>
            <person name="Pan J."/>
            <person name="Luo Z.H."/>
            <person name="Li M."/>
        </authorList>
    </citation>
    <scope>NUCLEOTIDE SEQUENCE [LARGE SCALE GENOMIC DNA]</scope>
    <source>
        <strain evidence="8">SpSt-143</strain>
    </source>
</reference>
<accession>A0A7V2B1M9</accession>
<feature type="transmembrane region" description="Helical" evidence="6">
    <location>
        <begin position="306"/>
        <end position="324"/>
    </location>
</feature>
<evidence type="ECO:0000256" key="4">
    <source>
        <dbReference type="ARBA" id="ARBA00022989"/>
    </source>
</evidence>
<evidence type="ECO:0000256" key="1">
    <source>
        <dbReference type="ARBA" id="ARBA00004141"/>
    </source>
</evidence>
<feature type="transmembrane region" description="Helical" evidence="6">
    <location>
        <begin position="396"/>
        <end position="416"/>
    </location>
</feature>
<sequence length="445" mass="48878">MSVGFFGIQIGFALQNANVSRIFQTLGASIEQIPLLWLAAPVTGLLVQPIVGYLSDRTWHPYWGRRRPFFFVGSLLAAVALIVMPNTQAVWQAAVMLWILDASINISMEPFRAFVGDMLPSAQRTLGFAMQTFFIGLGAVLGSQLPYLMTHWGGISNAVIDAQVPLSVKYAFYVGALCFFAAVSWTVFTTREYPPEDLSAWRHQKQQTRGLIRSLVEISRGIVHMPKTMLQLAVVQFFTWIAFFAMWIYTTPAVAQQVYHTTDAQTQAFQDAGDWVGVLFSVYNGVSAFLAFLLPVIARRIRRTRTHLLALAIGGIGLSSIFFIQDRWLLLIPMLAIGLAWASTLTMPYAILAGALPPEKMGFYMGVFNFFIVIPQIVAALILGVLIQVFFDNQSIYAMLLGGGSMLIAAVMNLWVRDEDDVPMGVKTGALATSTVGGGLPGNAA</sequence>
<dbReference type="PROSITE" id="PS50850">
    <property type="entry name" value="MFS"/>
    <property type="match status" value="1"/>
</dbReference>
<gene>
    <name evidence="8" type="ORF">ENO59_09030</name>
</gene>
<feature type="transmembrane region" description="Helical" evidence="6">
    <location>
        <begin position="128"/>
        <end position="150"/>
    </location>
</feature>
<feature type="transmembrane region" description="Helical" evidence="6">
    <location>
        <begin position="90"/>
        <end position="108"/>
    </location>
</feature>
<keyword evidence="3 6" id="KW-0812">Transmembrane</keyword>
<evidence type="ECO:0000256" key="6">
    <source>
        <dbReference type="SAM" id="Phobius"/>
    </source>
</evidence>
<dbReference type="GO" id="GO:0022857">
    <property type="term" value="F:transmembrane transporter activity"/>
    <property type="evidence" value="ECO:0007669"/>
    <property type="project" value="InterPro"/>
</dbReference>
<dbReference type="InterPro" id="IPR036259">
    <property type="entry name" value="MFS_trans_sf"/>
</dbReference>
<protein>
    <submittedName>
        <fullName evidence="8">MFS transporter</fullName>
    </submittedName>
</protein>
<dbReference type="SUPFAM" id="SSF103473">
    <property type="entry name" value="MFS general substrate transporter"/>
    <property type="match status" value="1"/>
</dbReference>
<feature type="transmembrane region" description="Helical" evidence="6">
    <location>
        <begin position="67"/>
        <end position="84"/>
    </location>
</feature>
<comment type="caution">
    <text evidence="8">The sequence shown here is derived from an EMBL/GenBank/DDBJ whole genome shotgun (WGS) entry which is preliminary data.</text>
</comment>